<reference evidence="2 3" key="2">
    <citation type="submission" date="2015-05" db="EMBL/GenBank/DDBJ databases">
        <authorList>
            <person name="Morales-Cruz A."/>
            <person name="Amrine K.C."/>
            <person name="Cantu D."/>
        </authorList>
    </citation>
    <scope>NUCLEOTIDE SEQUENCE [LARGE SCALE GENOMIC DNA]</scope>
    <source>
        <strain evidence="2">UCRPC4</strain>
    </source>
</reference>
<organism evidence="2 3">
    <name type="scientific">Phaeomoniella chlamydospora</name>
    <name type="common">Phaeoacremonium chlamydosporum</name>
    <dbReference type="NCBI Taxonomy" id="158046"/>
    <lineage>
        <taxon>Eukaryota</taxon>
        <taxon>Fungi</taxon>
        <taxon>Dikarya</taxon>
        <taxon>Ascomycota</taxon>
        <taxon>Pezizomycotina</taxon>
        <taxon>Eurotiomycetes</taxon>
        <taxon>Chaetothyriomycetidae</taxon>
        <taxon>Phaeomoniellales</taxon>
        <taxon>Phaeomoniellaceae</taxon>
        <taxon>Phaeomoniella</taxon>
    </lineage>
</organism>
<protein>
    <submittedName>
        <fullName evidence="2">Putative set domain containing protein</fullName>
    </submittedName>
</protein>
<accession>A0A0G2E2B6</accession>
<dbReference type="EMBL" id="LCWF01000155">
    <property type="protein sequence ID" value="KKY16869.1"/>
    <property type="molecule type" value="Genomic_DNA"/>
</dbReference>
<proteinExistence type="predicted"/>
<reference evidence="2 3" key="1">
    <citation type="submission" date="2015-05" db="EMBL/GenBank/DDBJ databases">
        <title>Distinctive expansion of gene families associated with plant cell wall degradation and secondary metabolism in the genomes of grapevine trunk pathogens.</title>
        <authorList>
            <person name="Lawrence D.P."/>
            <person name="Travadon R."/>
            <person name="Rolshausen P.E."/>
            <person name="Baumgartner K."/>
        </authorList>
    </citation>
    <scope>NUCLEOTIDE SEQUENCE [LARGE SCALE GENOMIC DNA]</scope>
    <source>
        <strain evidence="2">UCRPC4</strain>
    </source>
</reference>
<feature type="region of interest" description="Disordered" evidence="1">
    <location>
        <begin position="165"/>
        <end position="206"/>
    </location>
</feature>
<gene>
    <name evidence="2" type="ORF">UCRPC4_g05827</name>
</gene>
<dbReference type="OrthoDB" id="308383at2759"/>
<evidence type="ECO:0000313" key="2">
    <source>
        <dbReference type="EMBL" id="KKY16869.1"/>
    </source>
</evidence>
<sequence length="471" mass="52879">MGENSISNLISAEVLGDITDFIQKSIAAGVASRGPFLRLEAHLPSDQDNRCGKSWSRLVDLRRVPSQIASPPASVEEDNCHEIEENVSPTRSTVTTRRNGWAACNARTPSEDTSQQMQAQRPSLVASNLMGEGHHQAEIHYDDGDDPLRKRRKLGASELRPAAVSVAPDIASASDTSSGSARQLENSESNVPQRKKAKDSHPKMQPSTLDKFIVGIWENLYKKNHKTQVDVSHVLSLIENSFQPPTTSTDSVSPDQYQNANQLCSRITKASSYFRGLELIVQAHWIDCFDNRIISLSQERPDESLQSHKKAALLEACQTFGWTEKELRNRMSVWRGYSELKEVAGWTSLIFSGQGIYRFCKYRIGFDANSLARLGRLHWRFEVAADTLHPDWRKMLGIIGIQSRKIYRGHPLDWVVSRTSDPVPLGLTYKQWDPNFTFKHINDCIVDITAWGDFDPRRIQKSGPTSPAAVQ</sequence>
<keyword evidence="3" id="KW-1185">Reference proteome</keyword>
<comment type="caution">
    <text evidence="2">The sequence shown here is derived from an EMBL/GenBank/DDBJ whole genome shotgun (WGS) entry which is preliminary data.</text>
</comment>
<evidence type="ECO:0000256" key="1">
    <source>
        <dbReference type="SAM" id="MobiDB-lite"/>
    </source>
</evidence>
<name>A0A0G2E2B6_PHACM</name>
<dbReference type="Proteomes" id="UP000053317">
    <property type="component" value="Unassembled WGS sequence"/>
</dbReference>
<feature type="compositionally biased region" description="Polar residues" evidence="1">
    <location>
        <begin position="173"/>
        <end position="192"/>
    </location>
</feature>
<dbReference type="AlphaFoldDB" id="A0A0G2E2B6"/>
<evidence type="ECO:0000313" key="3">
    <source>
        <dbReference type="Proteomes" id="UP000053317"/>
    </source>
</evidence>